<gene>
    <name evidence="7" type="ORF">MAR_016839</name>
</gene>
<dbReference type="PANTHER" id="PTHR10044:SF139">
    <property type="entry name" value="DEATH-ASSOCIATED INHIBITOR OF APOPTOSIS 2"/>
    <property type="match status" value="1"/>
</dbReference>
<dbReference type="Proteomes" id="UP001164746">
    <property type="component" value="Chromosome 6"/>
</dbReference>
<reference evidence="7" key="1">
    <citation type="submission" date="2022-11" db="EMBL/GenBank/DDBJ databases">
        <title>Centuries of genome instability and evolution in soft-shell clam transmissible cancer (bioRxiv).</title>
        <authorList>
            <person name="Hart S.F.M."/>
            <person name="Yonemitsu M.A."/>
            <person name="Giersch R.M."/>
            <person name="Beal B.F."/>
            <person name="Arriagada G."/>
            <person name="Davis B.W."/>
            <person name="Ostrander E.A."/>
            <person name="Goff S.P."/>
            <person name="Metzger M.J."/>
        </authorList>
    </citation>
    <scope>NUCLEOTIDE SEQUENCE</scope>
    <source>
        <strain evidence="7">MELC-2E11</strain>
        <tissue evidence="7">Siphon/mantle</tissue>
    </source>
</reference>
<organism evidence="7 8">
    <name type="scientific">Mya arenaria</name>
    <name type="common">Soft-shell clam</name>
    <dbReference type="NCBI Taxonomy" id="6604"/>
    <lineage>
        <taxon>Eukaryota</taxon>
        <taxon>Metazoa</taxon>
        <taxon>Spiralia</taxon>
        <taxon>Lophotrochozoa</taxon>
        <taxon>Mollusca</taxon>
        <taxon>Bivalvia</taxon>
        <taxon>Autobranchia</taxon>
        <taxon>Heteroconchia</taxon>
        <taxon>Euheterodonta</taxon>
        <taxon>Imparidentia</taxon>
        <taxon>Neoheterodontei</taxon>
        <taxon>Myida</taxon>
        <taxon>Myoidea</taxon>
        <taxon>Myidae</taxon>
        <taxon>Mya</taxon>
    </lineage>
</organism>
<dbReference type="InterPro" id="IPR013083">
    <property type="entry name" value="Znf_RING/FYVE/PHD"/>
</dbReference>
<dbReference type="PROSITE" id="PS50143">
    <property type="entry name" value="BIR_REPEAT_2"/>
    <property type="match status" value="2"/>
</dbReference>
<dbReference type="Gene3D" id="3.30.40.10">
    <property type="entry name" value="Zinc/RING finger domain, C3HC4 (zinc finger)"/>
    <property type="match status" value="1"/>
</dbReference>
<dbReference type="PANTHER" id="PTHR10044">
    <property type="entry name" value="INHIBITOR OF APOPTOSIS"/>
    <property type="match status" value="1"/>
</dbReference>
<evidence type="ECO:0000256" key="4">
    <source>
        <dbReference type="PROSITE-ProRule" id="PRU00175"/>
    </source>
</evidence>
<dbReference type="Pfam" id="PF00653">
    <property type="entry name" value="BIR"/>
    <property type="match status" value="2"/>
</dbReference>
<dbReference type="Gene3D" id="1.10.1170.10">
    <property type="entry name" value="Inhibitor Of Apoptosis Protein (2mihbC-IAP-1), Chain A"/>
    <property type="match status" value="2"/>
</dbReference>
<comment type="similarity">
    <text evidence="1">Belongs to the IAP family.</text>
</comment>
<evidence type="ECO:0000256" key="1">
    <source>
        <dbReference type="ARBA" id="ARBA00006672"/>
    </source>
</evidence>
<name>A0ABY7EI82_MYAAR</name>
<evidence type="ECO:0000256" key="3">
    <source>
        <dbReference type="ARBA" id="ARBA00022833"/>
    </source>
</evidence>
<evidence type="ECO:0000313" key="7">
    <source>
        <dbReference type="EMBL" id="WAR06881.1"/>
    </source>
</evidence>
<dbReference type="PROSITE" id="PS50089">
    <property type="entry name" value="ZF_RING_2"/>
    <property type="match status" value="1"/>
</dbReference>
<accession>A0ABY7EI82</accession>
<keyword evidence="3" id="KW-0862">Zinc</keyword>
<keyword evidence="2 4" id="KW-0479">Metal-binding</keyword>
<dbReference type="InterPro" id="IPR001370">
    <property type="entry name" value="BIR_rpt"/>
</dbReference>
<sequence length="649" mass="73570">MHESSCLESVRKDSGAQCPPMTANFFTVFQIDVMYMCVTMERLSHPTRSICFGLKPKSDVTPGSNGVEDLLVHNDTPKTNDDYIKDLGDQEDPPDIEDFKDLLEPKNTNTDADLTQKNNKYYVSDVQNAISRKNGTCEELYVENDVQDGEADEESEVDLVNFGSEIDLHLHSTFLKANEAKICDTESVLSDLREDHGNCGCDMGTFYKMSVGPDKTFVCLPNPEKTKDVSHEDKMPQFTLKVLPNPPNNFERYSQVKSVQDNSLLNCFERKFVKEDQQSRGKQYDLTLLESDIESLRKVSWLPLHNLPVPKVEIDVHYVDQFPPLVAIITQIAEGNTPRPQISMRYELLRLCTLRTYPRENKPYLIKLAAAGFYYASDGDGVVCYCCGIRRYGWTEKDDPMAVHKRINQHCKFFKKNAEYNVPATSFGPLSEKEAFLDAIPDCEVPNYSEDVNNDNDNNRQSGQPTTQNRTGLGIQTSMPKHPQYAPKTTRENSYNGWPNTSSHTPIELAEAGFYFAGFGDCVRCFHCGIGLRHWDKEDNVWIEHARWSKDCVFLLQKKGREFVELVQLAVQYTNELEDQTGATDPKAIKEENEQLKEQTVCKVCLDNTVSIVFLPCGHLVTCADCAPAMRKCPICRAVVKGTVRTYMS</sequence>
<dbReference type="SUPFAM" id="SSF57924">
    <property type="entry name" value="Inhibitor of apoptosis (IAP) repeat"/>
    <property type="match status" value="2"/>
</dbReference>
<keyword evidence="2 4" id="KW-0863">Zinc-finger</keyword>
<protein>
    <submittedName>
        <fullName evidence="7">BIR7B-like protein</fullName>
    </submittedName>
</protein>
<evidence type="ECO:0000256" key="2">
    <source>
        <dbReference type="ARBA" id="ARBA00022771"/>
    </source>
</evidence>
<dbReference type="CDD" id="cd00022">
    <property type="entry name" value="BIR"/>
    <property type="match status" value="2"/>
</dbReference>
<dbReference type="InterPro" id="IPR050784">
    <property type="entry name" value="IAP"/>
</dbReference>
<evidence type="ECO:0000259" key="6">
    <source>
        <dbReference type="PROSITE" id="PS50089"/>
    </source>
</evidence>
<dbReference type="InterPro" id="IPR001841">
    <property type="entry name" value="Znf_RING"/>
</dbReference>
<proteinExistence type="inferred from homology"/>
<keyword evidence="8" id="KW-1185">Reference proteome</keyword>
<feature type="region of interest" description="Disordered" evidence="5">
    <location>
        <begin position="448"/>
        <end position="498"/>
    </location>
</feature>
<dbReference type="Pfam" id="PF13920">
    <property type="entry name" value="zf-C3HC4_3"/>
    <property type="match status" value="1"/>
</dbReference>
<feature type="domain" description="RING-type" evidence="6">
    <location>
        <begin position="602"/>
        <end position="637"/>
    </location>
</feature>
<dbReference type="CDD" id="cd16713">
    <property type="entry name" value="RING-HC_BIRC2_3_7"/>
    <property type="match status" value="1"/>
</dbReference>
<dbReference type="EMBL" id="CP111017">
    <property type="protein sequence ID" value="WAR06881.1"/>
    <property type="molecule type" value="Genomic_DNA"/>
</dbReference>
<dbReference type="SMART" id="SM00238">
    <property type="entry name" value="BIR"/>
    <property type="match status" value="2"/>
</dbReference>
<evidence type="ECO:0000256" key="5">
    <source>
        <dbReference type="SAM" id="MobiDB-lite"/>
    </source>
</evidence>
<dbReference type="SMART" id="SM00184">
    <property type="entry name" value="RING"/>
    <property type="match status" value="1"/>
</dbReference>
<feature type="compositionally biased region" description="Polar residues" evidence="5">
    <location>
        <begin position="455"/>
        <end position="479"/>
    </location>
</feature>
<evidence type="ECO:0000313" key="8">
    <source>
        <dbReference type="Proteomes" id="UP001164746"/>
    </source>
</evidence>